<organism evidence="1 2">
    <name type="scientific">Mycena metata</name>
    <dbReference type="NCBI Taxonomy" id="1033252"/>
    <lineage>
        <taxon>Eukaryota</taxon>
        <taxon>Fungi</taxon>
        <taxon>Dikarya</taxon>
        <taxon>Basidiomycota</taxon>
        <taxon>Agaricomycotina</taxon>
        <taxon>Agaricomycetes</taxon>
        <taxon>Agaricomycetidae</taxon>
        <taxon>Agaricales</taxon>
        <taxon>Marasmiineae</taxon>
        <taxon>Mycenaceae</taxon>
        <taxon>Mycena</taxon>
    </lineage>
</organism>
<dbReference type="PANTHER" id="PTHR46579">
    <property type="entry name" value="F5/8 TYPE C DOMAIN-CONTAINING PROTEIN-RELATED"/>
    <property type="match status" value="1"/>
</dbReference>
<comment type="caution">
    <text evidence="1">The sequence shown here is derived from an EMBL/GenBank/DDBJ whole genome shotgun (WGS) entry which is preliminary data.</text>
</comment>
<dbReference type="PANTHER" id="PTHR46579:SF1">
    <property type="entry name" value="F5_8 TYPE C DOMAIN-CONTAINING PROTEIN"/>
    <property type="match status" value="1"/>
</dbReference>
<reference evidence="1" key="1">
    <citation type="submission" date="2023-03" db="EMBL/GenBank/DDBJ databases">
        <title>Massive genome expansion in bonnet fungi (Mycena s.s.) driven by repeated elements and novel gene families across ecological guilds.</title>
        <authorList>
            <consortium name="Lawrence Berkeley National Laboratory"/>
            <person name="Harder C.B."/>
            <person name="Miyauchi S."/>
            <person name="Viragh M."/>
            <person name="Kuo A."/>
            <person name="Thoen E."/>
            <person name="Andreopoulos B."/>
            <person name="Lu D."/>
            <person name="Skrede I."/>
            <person name="Drula E."/>
            <person name="Henrissat B."/>
            <person name="Morin E."/>
            <person name="Kohler A."/>
            <person name="Barry K."/>
            <person name="LaButti K."/>
            <person name="Morin E."/>
            <person name="Salamov A."/>
            <person name="Lipzen A."/>
            <person name="Mereny Z."/>
            <person name="Hegedus B."/>
            <person name="Baldrian P."/>
            <person name="Stursova M."/>
            <person name="Weitz H."/>
            <person name="Taylor A."/>
            <person name="Grigoriev I.V."/>
            <person name="Nagy L.G."/>
            <person name="Martin F."/>
            <person name="Kauserud H."/>
        </authorList>
    </citation>
    <scope>NUCLEOTIDE SEQUENCE</scope>
    <source>
        <strain evidence="1">CBHHK182m</strain>
    </source>
</reference>
<sequence>MHLVENIIPALIEHWTGTFKNLDQGSEDYQLAPSVADAIGAACATSGSTIPSSFGARVPDIMKDRYQCKAESWFLFTTFLAPVVLHNQFSKQCYYDHFVQFVVLITKCLRFELSAEDINEIETGFADWVQTYERFYYQYEESRLPACTLPIHALLHIASNIRTIGPMWCFWAFVMERFCGSLVPAVKSRKFPFASLAHRLRDVAQLNQIKLLYGLTDELNLSADKEVGETGRAFDDYDNLRLVYPNRVIDVDEPLRKKIAAYLTTNYTISGPAARQHVPKRLSLWGKMKQLGGGDLIHAWDLVSGYHTSPESFRDATFIKYTLEVDKNRHRRNMPVNLEQQAFFGQVRKFIALDVLADFPARREADETEQAESARPRTIILAAVSQVKLTRRNKVGMPYFDSKSSDIGAVTEGEFNRGSDGLASYGLMLLRSFVWLRIPL</sequence>
<keyword evidence="2" id="KW-1185">Reference proteome</keyword>
<evidence type="ECO:0000313" key="2">
    <source>
        <dbReference type="Proteomes" id="UP001215598"/>
    </source>
</evidence>
<name>A0AAD7K044_9AGAR</name>
<evidence type="ECO:0000313" key="1">
    <source>
        <dbReference type="EMBL" id="KAJ7774069.1"/>
    </source>
</evidence>
<dbReference type="EMBL" id="JARKIB010000012">
    <property type="protein sequence ID" value="KAJ7774069.1"/>
    <property type="molecule type" value="Genomic_DNA"/>
</dbReference>
<dbReference type="AlphaFoldDB" id="A0AAD7K044"/>
<protein>
    <submittedName>
        <fullName evidence="1">Uncharacterized protein</fullName>
    </submittedName>
</protein>
<proteinExistence type="predicted"/>
<gene>
    <name evidence="1" type="ORF">B0H16DRAFT_1713902</name>
</gene>
<dbReference type="Proteomes" id="UP001215598">
    <property type="component" value="Unassembled WGS sequence"/>
</dbReference>
<accession>A0AAD7K044</accession>